<dbReference type="PANTHER" id="PTHR34452">
    <property type="entry name" value="MYOSIN HEAVY CHAIN-RELATED PROTEIN"/>
    <property type="match status" value="1"/>
</dbReference>
<dbReference type="EMBL" id="GEVM01005430">
    <property type="protein sequence ID" value="JAV00509.1"/>
    <property type="molecule type" value="Transcribed_RNA"/>
</dbReference>
<evidence type="ECO:0000259" key="1">
    <source>
        <dbReference type="PROSITE" id="PS51840"/>
    </source>
</evidence>
<dbReference type="PROSITE" id="PS51840">
    <property type="entry name" value="C2_NT"/>
    <property type="match status" value="1"/>
</dbReference>
<reference evidence="2" key="1">
    <citation type="submission" date="2016-07" db="EMBL/GenBank/DDBJ databases">
        <title>De novo transcriptome assembly of four accessions of the metal hyperaccumulator plant Noccaea caerulescens.</title>
        <authorList>
            <person name="Blande D."/>
            <person name="Halimaa P."/>
            <person name="Tervahauta A.I."/>
            <person name="Aarts M.G."/>
            <person name="Karenlampi S.O."/>
        </authorList>
    </citation>
    <scope>NUCLEOTIDE SEQUENCE</scope>
</reference>
<evidence type="ECO:0000313" key="2">
    <source>
        <dbReference type="EMBL" id="JAV00509.1"/>
    </source>
</evidence>
<dbReference type="Pfam" id="PF10358">
    <property type="entry name" value="NT-C2"/>
    <property type="match status" value="1"/>
</dbReference>
<protein>
    <recommendedName>
        <fullName evidence="1">C2 NT-type domain-containing protein</fullName>
    </recommendedName>
</protein>
<name>A0A1J3K804_NOCCA</name>
<feature type="domain" description="C2 NT-type" evidence="1">
    <location>
        <begin position="6"/>
        <end position="142"/>
    </location>
</feature>
<dbReference type="InterPro" id="IPR019448">
    <property type="entry name" value="NT-C2"/>
</dbReference>
<sequence>MFKSARWRSEKNKIKIVFKLQFHATQVTQLKAEGLTISIVPGDVGKSTGKAEKAMVLDGHCRWESPVYETVKFVQDVKTGKVNQRIYHLTVSTTGSTKSGLVGETSIDFADYVDAIKTCNVSLPLQNSNSKAILHVSIQRQLENVDLQRVAKENNSLVKKSQSQDLKSQLSIEADEIHTSDSQEEGSFGKASRIAELRRRASIESDSTLSSFDSVSEMEQVGSRGDLNQQSQQTMMHNHAVTIMYMKSLTYQNPSGQEVLIKESALMTP</sequence>
<dbReference type="AlphaFoldDB" id="A0A1J3K804"/>
<proteinExistence type="predicted"/>
<accession>A0A1J3K804</accession>
<gene>
    <name evidence="2" type="ORF">MP_TR7869_c2_g1_i1_g.22803</name>
</gene>
<dbReference type="PANTHER" id="PTHR34452:SF15">
    <property type="entry name" value="MYOSIN HEAVY CHAIN-RELATED PROTEIN"/>
    <property type="match status" value="1"/>
</dbReference>
<organism evidence="2">
    <name type="scientific">Noccaea caerulescens</name>
    <name type="common">Alpine penny-cress</name>
    <name type="synonym">Thlaspi caerulescens</name>
    <dbReference type="NCBI Taxonomy" id="107243"/>
    <lineage>
        <taxon>Eukaryota</taxon>
        <taxon>Viridiplantae</taxon>
        <taxon>Streptophyta</taxon>
        <taxon>Embryophyta</taxon>
        <taxon>Tracheophyta</taxon>
        <taxon>Spermatophyta</taxon>
        <taxon>Magnoliopsida</taxon>
        <taxon>eudicotyledons</taxon>
        <taxon>Gunneridae</taxon>
        <taxon>Pentapetalae</taxon>
        <taxon>rosids</taxon>
        <taxon>malvids</taxon>
        <taxon>Brassicales</taxon>
        <taxon>Brassicaceae</taxon>
        <taxon>Coluteocarpeae</taxon>
        <taxon>Noccaea</taxon>
    </lineage>
</organism>